<dbReference type="NCBIfam" id="TIGR01525">
    <property type="entry name" value="ATPase-IB_hvy"/>
    <property type="match status" value="1"/>
</dbReference>
<dbReference type="InterPro" id="IPR059000">
    <property type="entry name" value="ATPase_P-type_domA"/>
</dbReference>
<dbReference type="GO" id="GO:0043682">
    <property type="term" value="F:P-type divalent copper transporter activity"/>
    <property type="evidence" value="ECO:0007669"/>
    <property type="project" value="TreeGrafter"/>
</dbReference>
<evidence type="ECO:0000313" key="12">
    <source>
        <dbReference type="EMBL" id="MBA2882094.1"/>
    </source>
</evidence>
<dbReference type="NCBIfam" id="TIGR01512">
    <property type="entry name" value="ATPase-IB2_Cd"/>
    <property type="match status" value="1"/>
</dbReference>
<feature type="transmembrane region" description="Helical" evidence="10">
    <location>
        <begin position="260"/>
        <end position="283"/>
    </location>
</feature>
<dbReference type="Proteomes" id="UP000525298">
    <property type="component" value="Unassembled WGS sequence"/>
</dbReference>
<evidence type="ECO:0000259" key="11">
    <source>
        <dbReference type="Pfam" id="PF00122"/>
    </source>
</evidence>
<feature type="transmembrane region" description="Helical" evidence="10">
    <location>
        <begin position="30"/>
        <end position="47"/>
    </location>
</feature>
<dbReference type="PANTHER" id="PTHR43520:SF8">
    <property type="entry name" value="P-TYPE CU(+) TRANSPORTER"/>
    <property type="match status" value="1"/>
</dbReference>
<dbReference type="InterPro" id="IPR023299">
    <property type="entry name" value="ATPase_P-typ_cyto_dom_N"/>
</dbReference>
<feature type="transmembrane region" description="Helical" evidence="10">
    <location>
        <begin position="566"/>
        <end position="590"/>
    </location>
</feature>
<reference evidence="12 13" key="1">
    <citation type="submission" date="2020-07" db="EMBL/GenBank/DDBJ databases">
        <title>Genomic Encyclopedia of Type Strains, Phase IV (KMG-IV): sequencing the most valuable type-strain genomes for metagenomic binning, comparative biology and taxonomic classification.</title>
        <authorList>
            <person name="Goeker M."/>
        </authorList>
    </citation>
    <scope>NUCLEOTIDE SEQUENCE [LARGE SCALE GENOMIC DNA]</scope>
    <source>
        <strain evidence="12 13">DSM 17721</strain>
    </source>
</reference>
<dbReference type="GO" id="GO:0016887">
    <property type="term" value="F:ATP hydrolysis activity"/>
    <property type="evidence" value="ECO:0007669"/>
    <property type="project" value="InterPro"/>
</dbReference>
<protein>
    <submittedName>
        <fullName evidence="12">Heavy metal translocating P-type ATPase</fullName>
    </submittedName>
</protein>
<dbReference type="GO" id="GO:0005524">
    <property type="term" value="F:ATP binding"/>
    <property type="evidence" value="ECO:0007669"/>
    <property type="project" value="UniProtKB-UniRule"/>
</dbReference>
<evidence type="ECO:0000256" key="2">
    <source>
        <dbReference type="ARBA" id="ARBA00006024"/>
    </source>
</evidence>
<dbReference type="SUPFAM" id="SSF81653">
    <property type="entry name" value="Calcium ATPase, transduction domain A"/>
    <property type="match status" value="1"/>
</dbReference>
<feature type="transmembrane region" description="Helical" evidence="10">
    <location>
        <begin position="7"/>
        <end position="24"/>
    </location>
</feature>
<evidence type="ECO:0000256" key="5">
    <source>
        <dbReference type="ARBA" id="ARBA00022741"/>
    </source>
</evidence>
<feature type="transmembrane region" description="Helical" evidence="10">
    <location>
        <begin position="59"/>
        <end position="76"/>
    </location>
</feature>
<dbReference type="GO" id="GO:0005507">
    <property type="term" value="F:copper ion binding"/>
    <property type="evidence" value="ECO:0007669"/>
    <property type="project" value="TreeGrafter"/>
</dbReference>
<gene>
    <name evidence="12" type="ORF">HNR65_002435</name>
</gene>
<dbReference type="InterPro" id="IPR001757">
    <property type="entry name" value="P_typ_ATPase"/>
</dbReference>
<dbReference type="GO" id="GO:0005886">
    <property type="term" value="C:plasma membrane"/>
    <property type="evidence" value="ECO:0007669"/>
    <property type="project" value="UniProtKB-SubCell"/>
</dbReference>
<evidence type="ECO:0000256" key="6">
    <source>
        <dbReference type="ARBA" id="ARBA00022840"/>
    </source>
</evidence>
<evidence type="ECO:0000256" key="8">
    <source>
        <dbReference type="ARBA" id="ARBA00022989"/>
    </source>
</evidence>
<dbReference type="PROSITE" id="PS00154">
    <property type="entry name" value="ATPASE_E1_E2"/>
    <property type="match status" value="1"/>
</dbReference>
<keyword evidence="4 10" id="KW-0479">Metal-binding</keyword>
<feature type="transmembrane region" description="Helical" evidence="10">
    <location>
        <begin position="229"/>
        <end position="248"/>
    </location>
</feature>
<dbReference type="NCBIfam" id="TIGR01494">
    <property type="entry name" value="ATPase_P-type"/>
    <property type="match status" value="1"/>
</dbReference>
<dbReference type="GO" id="GO:0055070">
    <property type="term" value="P:copper ion homeostasis"/>
    <property type="evidence" value="ECO:0007669"/>
    <property type="project" value="TreeGrafter"/>
</dbReference>
<keyword evidence="3 10" id="KW-0812">Transmembrane</keyword>
<dbReference type="InterPro" id="IPR023214">
    <property type="entry name" value="HAD_sf"/>
</dbReference>
<evidence type="ECO:0000256" key="3">
    <source>
        <dbReference type="ARBA" id="ARBA00022692"/>
    </source>
</evidence>
<proteinExistence type="inferred from homology"/>
<keyword evidence="5 10" id="KW-0547">Nucleotide-binding</keyword>
<dbReference type="InterPro" id="IPR018303">
    <property type="entry name" value="ATPase_P-typ_P_site"/>
</dbReference>
<dbReference type="PRINTS" id="PR00119">
    <property type="entry name" value="CATATPASE"/>
</dbReference>
<keyword evidence="9 10" id="KW-0472">Membrane</keyword>
<accession>A0A7W0HLA1</accession>
<dbReference type="RefSeq" id="WP_181551749.1">
    <property type="nucleotide sequence ID" value="NZ_JACDUS010000007.1"/>
</dbReference>
<sequence length="611" mass="64903">MSAKIFLLRAIIALIAVAFISAYNRTGMPVLLWPGLVFYAVCSLMYLKAFLSALFKTRRVSADFLVVTVLAVSFLAEQYLSGMLVAWFISMGLAASFYMIETSQKKIQALTSEREKTARVVDAAGSMHEVPIDHVAKNEVVLVPQGEMVPVDGEIIEGKASLDEAMITGEPYMVFKGAGDRVLSGAVSVSGQIKIRASKPGNLSFMYMLAADIAESLKHKPRMQQRSDLIAQLFIPGVVFYALGYLFLSGMSGGDWQQAMMRTAAITAVACPCAWALAVPTAFASIIGGLGYKGVLVRGGIPLEEAGKARHVVLDKTGTLTLTHPKVEQVVGVDMDADQVLRLAAAVENGFLHPIAQAVINCARDKNIAPLCAAQYDYLPGTGVKARVNHTEVILGSEETMAGMGISLPETVCVSGRAVWVAADHRVVGVIGISDELRASADSLGLRFKEKGIADVFLATGDREEGEARRVARIIGADHYQWMMTAEEKTALASQLAKEGGVIMIGDGVNDAAAMAAANVGVAVGAHQAELSVRAADIVVLNDDAAVLPGIINAGRQLRHVINTNYAWAVVFNLAGISLATAGILSPWLAALVHHGSSVFVVANSARLVKQ</sequence>
<dbReference type="EMBL" id="JACDUS010000007">
    <property type="protein sequence ID" value="MBA2882094.1"/>
    <property type="molecule type" value="Genomic_DNA"/>
</dbReference>
<dbReference type="Gene3D" id="3.40.1110.10">
    <property type="entry name" value="Calcium-transporting ATPase, cytoplasmic domain N"/>
    <property type="match status" value="1"/>
</dbReference>
<feature type="domain" description="P-type ATPase A" evidence="11">
    <location>
        <begin position="115"/>
        <end position="210"/>
    </location>
</feature>
<name>A0A7W0HLA1_9BACT</name>
<keyword evidence="13" id="KW-1185">Reference proteome</keyword>
<evidence type="ECO:0000256" key="10">
    <source>
        <dbReference type="RuleBase" id="RU362081"/>
    </source>
</evidence>
<organism evidence="12 13">
    <name type="scientific">Desulfosalsimonas propionicica</name>
    <dbReference type="NCBI Taxonomy" id="332175"/>
    <lineage>
        <taxon>Bacteria</taxon>
        <taxon>Pseudomonadati</taxon>
        <taxon>Thermodesulfobacteriota</taxon>
        <taxon>Desulfobacteria</taxon>
        <taxon>Desulfobacterales</taxon>
        <taxon>Desulfosalsimonadaceae</taxon>
        <taxon>Desulfosalsimonas</taxon>
    </lineage>
</organism>
<dbReference type="Gene3D" id="2.70.150.10">
    <property type="entry name" value="Calcium-transporting ATPase, cytoplasmic transduction domain A"/>
    <property type="match status" value="1"/>
</dbReference>
<dbReference type="Pfam" id="PF00702">
    <property type="entry name" value="Hydrolase"/>
    <property type="match status" value="1"/>
</dbReference>
<keyword evidence="7" id="KW-1278">Translocase</keyword>
<comment type="subcellular location">
    <subcellularLocation>
        <location evidence="10">Cell membrane</location>
    </subcellularLocation>
    <subcellularLocation>
        <location evidence="1">Endomembrane system</location>
        <topology evidence="1">Multi-pass membrane protein</topology>
    </subcellularLocation>
</comment>
<dbReference type="InterPro" id="IPR008250">
    <property type="entry name" value="ATPase_P-typ_transduc_dom_A_sf"/>
</dbReference>
<evidence type="ECO:0000256" key="7">
    <source>
        <dbReference type="ARBA" id="ARBA00022967"/>
    </source>
</evidence>
<dbReference type="Pfam" id="PF00122">
    <property type="entry name" value="E1-E2_ATPase"/>
    <property type="match status" value="1"/>
</dbReference>
<evidence type="ECO:0000313" key="13">
    <source>
        <dbReference type="Proteomes" id="UP000525298"/>
    </source>
</evidence>
<dbReference type="PANTHER" id="PTHR43520">
    <property type="entry name" value="ATP7, ISOFORM B"/>
    <property type="match status" value="1"/>
</dbReference>
<keyword evidence="10" id="KW-1003">Cell membrane</keyword>
<feature type="transmembrane region" description="Helical" evidence="10">
    <location>
        <begin position="82"/>
        <end position="100"/>
    </location>
</feature>
<evidence type="ECO:0000256" key="9">
    <source>
        <dbReference type="ARBA" id="ARBA00023136"/>
    </source>
</evidence>
<evidence type="ECO:0000256" key="4">
    <source>
        <dbReference type="ARBA" id="ARBA00022723"/>
    </source>
</evidence>
<dbReference type="SUPFAM" id="SSF56784">
    <property type="entry name" value="HAD-like"/>
    <property type="match status" value="1"/>
</dbReference>
<dbReference type="GO" id="GO:0012505">
    <property type="term" value="C:endomembrane system"/>
    <property type="evidence" value="ECO:0007669"/>
    <property type="project" value="UniProtKB-SubCell"/>
</dbReference>
<dbReference type="AlphaFoldDB" id="A0A7W0HLA1"/>
<dbReference type="InterPro" id="IPR027256">
    <property type="entry name" value="P-typ_ATPase_IB"/>
</dbReference>
<dbReference type="Gene3D" id="3.40.50.1000">
    <property type="entry name" value="HAD superfamily/HAD-like"/>
    <property type="match status" value="1"/>
</dbReference>
<dbReference type="InterPro" id="IPR036412">
    <property type="entry name" value="HAD-like_sf"/>
</dbReference>
<comment type="similarity">
    <text evidence="2 10">Belongs to the cation transport ATPase (P-type) (TC 3.A.3) family. Type IB subfamily.</text>
</comment>
<comment type="caution">
    <text evidence="12">The sequence shown here is derived from an EMBL/GenBank/DDBJ whole genome shotgun (WGS) entry which is preliminary data.</text>
</comment>
<keyword evidence="8 10" id="KW-1133">Transmembrane helix</keyword>
<evidence type="ECO:0000256" key="1">
    <source>
        <dbReference type="ARBA" id="ARBA00004127"/>
    </source>
</evidence>
<keyword evidence="6 10" id="KW-0067">ATP-binding</keyword>